<keyword evidence="1" id="KW-1133">Transmembrane helix</keyword>
<accession>A0A3N1XYU4</accession>
<evidence type="ECO:0000256" key="1">
    <source>
        <dbReference type="SAM" id="Phobius"/>
    </source>
</evidence>
<dbReference type="EMBL" id="RJVG01000001">
    <property type="protein sequence ID" value="ROR31739.1"/>
    <property type="molecule type" value="Genomic_DNA"/>
</dbReference>
<evidence type="ECO:0000313" key="2">
    <source>
        <dbReference type="EMBL" id="ROR31739.1"/>
    </source>
</evidence>
<evidence type="ECO:0000313" key="3">
    <source>
        <dbReference type="Proteomes" id="UP000273083"/>
    </source>
</evidence>
<sequence>MAGMGEESIELSKLGTGLFAFGFVLVIGLGIFTIGKAITNDGSDKVQKQLEIVQQSEYSDYDQQTVLGTKVKSAYQNFEGKGCAILIATRAMIDNGDIANGLPVDDSDWENVQMIIKNNAGGQAQVEGSDGTSKNLWCINYNAILEKKELDPENGYYVTKGSFFTADSGSIKFFNKVSNMKKQGMAEYIPTGARYQSTLIKDTTGQVVGIVFVQVSSY</sequence>
<protein>
    <submittedName>
        <fullName evidence="2">Uncharacterized protein</fullName>
    </submittedName>
</protein>
<name>A0A3N1XYU4_9FIRM</name>
<keyword evidence="1" id="KW-0472">Membrane</keyword>
<dbReference type="AlphaFoldDB" id="A0A3N1XYU4"/>
<comment type="caution">
    <text evidence="2">The sequence shown here is derived from an EMBL/GenBank/DDBJ whole genome shotgun (WGS) entry which is preliminary data.</text>
</comment>
<proteinExistence type="predicted"/>
<dbReference type="OrthoDB" id="2080598at2"/>
<keyword evidence="1" id="KW-0812">Transmembrane</keyword>
<organism evidence="2 3">
    <name type="scientific">Mobilisporobacter senegalensis</name>
    <dbReference type="NCBI Taxonomy" id="1329262"/>
    <lineage>
        <taxon>Bacteria</taxon>
        <taxon>Bacillati</taxon>
        <taxon>Bacillota</taxon>
        <taxon>Clostridia</taxon>
        <taxon>Lachnospirales</taxon>
        <taxon>Lachnospiraceae</taxon>
        <taxon>Mobilisporobacter</taxon>
    </lineage>
</organism>
<keyword evidence="3" id="KW-1185">Reference proteome</keyword>
<gene>
    <name evidence="2" type="ORF">EDD66_101357</name>
</gene>
<feature type="transmembrane region" description="Helical" evidence="1">
    <location>
        <begin position="18"/>
        <end position="38"/>
    </location>
</feature>
<reference evidence="2 3" key="1">
    <citation type="submission" date="2018-11" db="EMBL/GenBank/DDBJ databases">
        <title>Genomic Encyclopedia of Type Strains, Phase IV (KMG-IV): sequencing the most valuable type-strain genomes for metagenomic binning, comparative biology and taxonomic classification.</title>
        <authorList>
            <person name="Goeker M."/>
        </authorList>
    </citation>
    <scope>NUCLEOTIDE SEQUENCE [LARGE SCALE GENOMIC DNA]</scope>
    <source>
        <strain evidence="2 3">DSM 26537</strain>
    </source>
</reference>
<dbReference type="RefSeq" id="WP_123607828.1">
    <property type="nucleotide sequence ID" value="NZ_RJVG01000001.1"/>
</dbReference>
<dbReference type="Proteomes" id="UP000273083">
    <property type="component" value="Unassembled WGS sequence"/>
</dbReference>